<evidence type="ECO:0000256" key="4">
    <source>
        <dbReference type="PIRSR" id="PIRSR623088-3"/>
    </source>
</evidence>
<dbReference type="InterPro" id="IPR002073">
    <property type="entry name" value="PDEase_catalytic_dom"/>
</dbReference>
<name>A0A8H7UU45_9FUNG</name>
<sequence>MLILKHNKNEFTSEDLIQIERKYLRWMTDQDDINTNTIELNILDCKMTDVYGYLLGIFSKLDVFDTLKFSICQFLDFLVDIQRTYQNTPYHSFYHAADVVIVLYYIISDLKAKKYFSNREIAVLFIAAICHDAGHTGYNNDYHVKLNTELAICYNNISVLESLSVDIALGLLKKHQIINNIDPHLFKRIILATDMSFHYDLLAEAGVLEDILSTVNLWDDDEQDSCSEMDESLAVSETLSINVQQQHLSVGMISPTNYNNKGSIQYDENTNSSSLSTLLQSQTPLDQSQRLSFACILLHAADISNTVRSWPISKRWSDLIVQEFFRQGDAEKLAGLQVSPGMDRDLATQASISLKFGDFVVKPYFEALAGLLPRARVFIDTLQDNREEWLRLKASPFSTSITNYFNGYLTTSQFPPSPSTSKARKVSVPAGTVAIPLGNSAAVTTNNSSVKPMPILRTTSHSSILLSSPHTSVSSELRRNSADHRRRQPRPPTTNQRIQI</sequence>
<feature type="domain" description="PDEase" evidence="6">
    <location>
        <begin position="12"/>
        <end position="396"/>
    </location>
</feature>
<evidence type="ECO:0000313" key="8">
    <source>
        <dbReference type="Proteomes" id="UP000650833"/>
    </source>
</evidence>
<dbReference type="SUPFAM" id="SSF109604">
    <property type="entry name" value="HD-domain/PDEase-like"/>
    <property type="match status" value="1"/>
</dbReference>
<dbReference type="Gene3D" id="1.10.1300.10">
    <property type="entry name" value="3'5'-cyclic nucleotide phosphodiesterase, catalytic domain"/>
    <property type="match status" value="1"/>
</dbReference>
<proteinExistence type="predicted"/>
<feature type="region of interest" description="Disordered" evidence="5">
    <location>
        <begin position="466"/>
        <end position="500"/>
    </location>
</feature>
<evidence type="ECO:0000256" key="5">
    <source>
        <dbReference type="SAM" id="MobiDB-lite"/>
    </source>
</evidence>
<gene>
    <name evidence="7" type="ORF">INT46_000569</name>
</gene>
<dbReference type="InterPro" id="IPR023088">
    <property type="entry name" value="PDEase"/>
</dbReference>
<dbReference type="InterPro" id="IPR003607">
    <property type="entry name" value="HD/PDEase_dom"/>
</dbReference>
<feature type="active site" description="Proton donor" evidence="3">
    <location>
        <position position="91"/>
    </location>
</feature>
<dbReference type="OrthoDB" id="546632at2759"/>
<dbReference type="EMBL" id="JAEPRC010000604">
    <property type="protein sequence ID" value="KAG2194167.1"/>
    <property type="molecule type" value="Genomic_DNA"/>
</dbReference>
<dbReference type="GO" id="GO:0046872">
    <property type="term" value="F:metal ion binding"/>
    <property type="evidence" value="ECO:0007669"/>
    <property type="project" value="UniProtKB-KW"/>
</dbReference>
<keyword evidence="2" id="KW-0378">Hydrolase</keyword>
<dbReference type="SMART" id="SM00471">
    <property type="entry name" value="HDc"/>
    <property type="match status" value="1"/>
</dbReference>
<evidence type="ECO:0000256" key="3">
    <source>
        <dbReference type="PIRSR" id="PIRSR623088-1"/>
    </source>
</evidence>
<dbReference type="PRINTS" id="PR00387">
    <property type="entry name" value="PDIESTERASE1"/>
</dbReference>
<keyword evidence="8" id="KW-1185">Reference proteome</keyword>
<organism evidence="7 8">
    <name type="scientific">Mucor plumbeus</name>
    <dbReference type="NCBI Taxonomy" id="97098"/>
    <lineage>
        <taxon>Eukaryota</taxon>
        <taxon>Fungi</taxon>
        <taxon>Fungi incertae sedis</taxon>
        <taxon>Mucoromycota</taxon>
        <taxon>Mucoromycotina</taxon>
        <taxon>Mucoromycetes</taxon>
        <taxon>Mucorales</taxon>
        <taxon>Mucorineae</taxon>
        <taxon>Mucoraceae</taxon>
        <taxon>Mucor</taxon>
    </lineage>
</organism>
<protein>
    <recommendedName>
        <fullName evidence="6">PDEase domain-containing protein</fullName>
    </recommendedName>
</protein>
<feature type="binding site" evidence="4">
    <location>
        <position position="302"/>
    </location>
    <ligand>
        <name>Zn(2+)</name>
        <dbReference type="ChEBI" id="CHEBI:29105"/>
        <label>1</label>
    </ligand>
</feature>
<evidence type="ECO:0000313" key="7">
    <source>
        <dbReference type="EMBL" id="KAG2194167.1"/>
    </source>
</evidence>
<dbReference type="InterPro" id="IPR036971">
    <property type="entry name" value="PDEase_catalytic_dom_sf"/>
</dbReference>
<dbReference type="GO" id="GO:0007165">
    <property type="term" value="P:signal transduction"/>
    <property type="evidence" value="ECO:0007669"/>
    <property type="project" value="InterPro"/>
</dbReference>
<dbReference type="Proteomes" id="UP000650833">
    <property type="component" value="Unassembled WGS sequence"/>
</dbReference>
<keyword evidence="1 4" id="KW-0479">Metal-binding</keyword>
<evidence type="ECO:0000259" key="6">
    <source>
        <dbReference type="PROSITE" id="PS51845"/>
    </source>
</evidence>
<dbReference type="AlphaFoldDB" id="A0A8H7UU45"/>
<dbReference type="PANTHER" id="PTHR11347">
    <property type="entry name" value="CYCLIC NUCLEOTIDE PHOSPHODIESTERASE"/>
    <property type="match status" value="1"/>
</dbReference>
<feature type="binding site" evidence="4">
    <location>
        <position position="95"/>
    </location>
    <ligand>
        <name>Zn(2+)</name>
        <dbReference type="ChEBI" id="CHEBI:29105"/>
        <label>1</label>
    </ligand>
</feature>
<feature type="binding site" evidence="4">
    <location>
        <position position="132"/>
    </location>
    <ligand>
        <name>Zn(2+)</name>
        <dbReference type="ChEBI" id="CHEBI:29105"/>
        <label>2</label>
    </ligand>
</feature>
<evidence type="ECO:0000256" key="2">
    <source>
        <dbReference type="ARBA" id="ARBA00022801"/>
    </source>
</evidence>
<dbReference type="GO" id="GO:0004114">
    <property type="term" value="F:3',5'-cyclic-nucleotide phosphodiesterase activity"/>
    <property type="evidence" value="ECO:0007669"/>
    <property type="project" value="InterPro"/>
</dbReference>
<accession>A0A8H7UU45</accession>
<dbReference type="CDD" id="cd00077">
    <property type="entry name" value="HDc"/>
    <property type="match status" value="1"/>
</dbReference>
<feature type="compositionally biased region" description="Polar residues" evidence="5">
    <location>
        <begin position="466"/>
        <end position="475"/>
    </location>
</feature>
<dbReference type="Pfam" id="PF00233">
    <property type="entry name" value="PDEase_I"/>
    <property type="match status" value="1"/>
</dbReference>
<evidence type="ECO:0000256" key="1">
    <source>
        <dbReference type="ARBA" id="ARBA00022723"/>
    </source>
</evidence>
<feature type="binding site" evidence="4">
    <location>
        <position position="131"/>
    </location>
    <ligand>
        <name>Zn(2+)</name>
        <dbReference type="ChEBI" id="CHEBI:29105"/>
        <label>1</label>
    </ligand>
</feature>
<feature type="binding site" evidence="4">
    <location>
        <position position="132"/>
    </location>
    <ligand>
        <name>Zn(2+)</name>
        <dbReference type="ChEBI" id="CHEBI:29105"/>
        <label>1</label>
    </ligand>
</feature>
<comment type="caution">
    <text evidence="7">The sequence shown here is derived from an EMBL/GenBank/DDBJ whole genome shotgun (WGS) entry which is preliminary data.</text>
</comment>
<reference evidence="7" key="1">
    <citation type="submission" date="2020-12" db="EMBL/GenBank/DDBJ databases">
        <title>Metabolic potential, ecology and presence of endohyphal bacteria is reflected in genomic diversity of Mucoromycotina.</title>
        <authorList>
            <person name="Muszewska A."/>
            <person name="Okrasinska A."/>
            <person name="Steczkiewicz K."/>
            <person name="Drgas O."/>
            <person name="Orlowska M."/>
            <person name="Perlinska-Lenart U."/>
            <person name="Aleksandrzak-Piekarczyk T."/>
            <person name="Szatraj K."/>
            <person name="Zielenkiewicz U."/>
            <person name="Pilsyk S."/>
            <person name="Malc E."/>
            <person name="Mieczkowski P."/>
            <person name="Kruszewska J.S."/>
            <person name="Biernat P."/>
            <person name="Pawlowska J."/>
        </authorList>
    </citation>
    <scope>NUCLEOTIDE SEQUENCE</scope>
    <source>
        <strain evidence="7">CBS 226.32</strain>
    </source>
</reference>
<dbReference type="PROSITE" id="PS51845">
    <property type="entry name" value="PDEASE_I_2"/>
    <property type="match status" value="1"/>
</dbReference>